<dbReference type="EMBL" id="CP014782">
    <property type="protein sequence ID" value="AQS39849.1"/>
    <property type="molecule type" value="Genomic_DNA"/>
</dbReference>
<reference evidence="2 3" key="1">
    <citation type="submission" date="2016-03" db="EMBL/GenBank/DDBJ databases">
        <title>Complete genome sequence of Shewanella psychrophila WP2, a deep sea bacterium isolated from west Pacific sediment.</title>
        <authorList>
            <person name="Xu G."/>
            <person name="Jian H."/>
        </authorList>
    </citation>
    <scope>NUCLEOTIDE SEQUENCE [LARGE SCALE GENOMIC DNA]</scope>
    <source>
        <strain evidence="2 3">WP2</strain>
    </source>
</reference>
<keyword evidence="1" id="KW-1133">Transmembrane helix</keyword>
<sequence length="52" mass="5846">MVCLGISQGMFGKFLVLVGGFNLILGMIYFYHLVVYSVGERKHINQLVNNLV</sequence>
<proteinExistence type="predicted"/>
<dbReference type="Proteomes" id="UP000189545">
    <property type="component" value="Chromosome"/>
</dbReference>
<name>A0A1S6HWG4_9GAMM</name>
<keyword evidence="1" id="KW-0812">Transmembrane</keyword>
<organism evidence="2 3">
    <name type="scientific">Shewanella psychrophila</name>
    <dbReference type="NCBI Taxonomy" id="225848"/>
    <lineage>
        <taxon>Bacteria</taxon>
        <taxon>Pseudomonadati</taxon>
        <taxon>Pseudomonadota</taxon>
        <taxon>Gammaproteobacteria</taxon>
        <taxon>Alteromonadales</taxon>
        <taxon>Shewanellaceae</taxon>
        <taxon>Shewanella</taxon>
    </lineage>
</organism>
<accession>A0A1S6HWG4</accession>
<evidence type="ECO:0000313" key="2">
    <source>
        <dbReference type="EMBL" id="AQS39849.1"/>
    </source>
</evidence>
<evidence type="ECO:0000313" key="3">
    <source>
        <dbReference type="Proteomes" id="UP000189545"/>
    </source>
</evidence>
<dbReference type="STRING" id="225848.Sps_04766"/>
<keyword evidence="3" id="KW-1185">Reference proteome</keyword>
<keyword evidence="1" id="KW-0472">Membrane</keyword>
<gene>
    <name evidence="2" type="ORF">Sps_04766</name>
</gene>
<dbReference type="AlphaFoldDB" id="A0A1S6HWG4"/>
<protein>
    <submittedName>
        <fullName evidence="2">Uncharacterized protein</fullName>
    </submittedName>
</protein>
<evidence type="ECO:0000256" key="1">
    <source>
        <dbReference type="SAM" id="Phobius"/>
    </source>
</evidence>
<dbReference type="KEGG" id="spsw:Sps_04766"/>
<feature type="transmembrane region" description="Helical" evidence="1">
    <location>
        <begin position="14"/>
        <end position="36"/>
    </location>
</feature>